<proteinExistence type="predicted"/>
<dbReference type="Proteomes" id="UP001470230">
    <property type="component" value="Unassembled WGS sequence"/>
</dbReference>
<name>A0ABR2LBY7_9EUKA</name>
<comment type="caution">
    <text evidence="1">The sequence shown here is derived from an EMBL/GenBank/DDBJ whole genome shotgun (WGS) entry which is preliminary data.</text>
</comment>
<protein>
    <submittedName>
        <fullName evidence="1">Uncharacterized protein</fullName>
    </submittedName>
</protein>
<organism evidence="1 2">
    <name type="scientific">Tritrichomonas musculus</name>
    <dbReference type="NCBI Taxonomy" id="1915356"/>
    <lineage>
        <taxon>Eukaryota</taxon>
        <taxon>Metamonada</taxon>
        <taxon>Parabasalia</taxon>
        <taxon>Tritrichomonadida</taxon>
        <taxon>Tritrichomonadidae</taxon>
        <taxon>Tritrichomonas</taxon>
    </lineage>
</organism>
<dbReference type="EMBL" id="JAPFFF010000001">
    <property type="protein sequence ID" value="KAK8899900.1"/>
    <property type="molecule type" value="Genomic_DNA"/>
</dbReference>
<reference evidence="1 2" key="1">
    <citation type="submission" date="2024-04" db="EMBL/GenBank/DDBJ databases">
        <title>Tritrichomonas musculus Genome.</title>
        <authorList>
            <person name="Alves-Ferreira E."/>
            <person name="Grigg M."/>
            <person name="Lorenzi H."/>
            <person name="Galac M."/>
        </authorList>
    </citation>
    <scope>NUCLEOTIDE SEQUENCE [LARGE SCALE GENOMIC DNA]</scope>
    <source>
        <strain evidence="1 2">EAF2021</strain>
    </source>
</reference>
<gene>
    <name evidence="1" type="ORF">M9Y10_002223</name>
</gene>
<keyword evidence="2" id="KW-1185">Reference proteome</keyword>
<evidence type="ECO:0000313" key="1">
    <source>
        <dbReference type="EMBL" id="KAK8899900.1"/>
    </source>
</evidence>
<sequence length="110" mass="12559">MKYVARPTKFKCIEAFGINIGSTVYQSFLSAEFRNAITLLGQKKFVKKIVEKATVQQICFLFNISTRRYYKVLNDVPCPNSPGKLQPPLQQLLTHIRLKTIARRVVILAS</sequence>
<accession>A0ABR2LBY7</accession>
<evidence type="ECO:0000313" key="2">
    <source>
        <dbReference type="Proteomes" id="UP001470230"/>
    </source>
</evidence>